<dbReference type="PANTHER" id="PTHR32294">
    <property type="entry name" value="DNA POLYMERASE III SUBUNIT ALPHA"/>
    <property type="match status" value="1"/>
</dbReference>
<keyword evidence="5" id="KW-0548">Nucleotidyltransferase</keyword>
<dbReference type="Proteomes" id="UP000185746">
    <property type="component" value="Chromosome"/>
</dbReference>
<keyword evidence="7" id="KW-0239">DNA-directed DNA polymerase</keyword>
<dbReference type="AlphaFoldDB" id="A0A1D8JEU6"/>
<dbReference type="Pfam" id="PF01336">
    <property type="entry name" value="tRNA_anti-codon"/>
    <property type="match status" value="1"/>
</dbReference>
<dbReference type="Pfam" id="PF07733">
    <property type="entry name" value="DNA_pol3_alpha"/>
    <property type="match status" value="1"/>
</dbReference>
<dbReference type="GO" id="GO:0003676">
    <property type="term" value="F:nucleic acid binding"/>
    <property type="evidence" value="ECO:0007669"/>
    <property type="project" value="InterPro"/>
</dbReference>
<dbReference type="InterPro" id="IPR004805">
    <property type="entry name" value="DnaE2/DnaE/PolC"/>
</dbReference>
<evidence type="ECO:0000256" key="2">
    <source>
        <dbReference type="ARBA" id="ARBA00009496"/>
    </source>
</evidence>
<dbReference type="EC" id="2.7.7.7" evidence="3"/>
<dbReference type="NCBIfam" id="TIGR00594">
    <property type="entry name" value="polc"/>
    <property type="match status" value="1"/>
</dbReference>
<evidence type="ECO:0000259" key="13">
    <source>
        <dbReference type="Pfam" id="PF14579"/>
    </source>
</evidence>
<dbReference type="GO" id="GO:0006260">
    <property type="term" value="P:DNA replication"/>
    <property type="evidence" value="ECO:0007669"/>
    <property type="project" value="UniProtKB-KW"/>
</dbReference>
<comment type="similarity">
    <text evidence="2">Belongs to the DNA polymerase type-C family. DnaE subfamily.</text>
</comment>
<sequence length="1028" mass="116440">MELVYPQLVTGADLLRGINKLNYVAPLLSRRGATAAAIMNKKMYGVPSFYKTMNKYGIKPIIGLSVMVDVGEGQAVLVYVYAKTNDGYHNLLKMSSAISITAEETLPLHWLQAYSVGCIVLCPMTDASWDERRDDTTLNLIIQHNRGQETYVGISRSGGESHAEESHIETLAEATSLQVAAVYESRYVFKEDFFAFKAAQAIRSGEKINEVDDRLDAHQFAYLPEQHEIQEWFKDRPQWLETMQSLLLSCHVELKKNGFLMPKYPLPEGEDAASYLMKKCTEGLLERIETINPIYKERLDYELTMIQQMEFTDYFLIVEDFIRFATNAGILTGPGRGSSAGSLVAYALGITDVDPIKYGLIFERFLNPERVTMPDIDIDFADNRRFEVIEYVAEKYGKAHVAQIITFGTLSTRAVARNVGRVFGFTTEEMNYVAGLISSRSRMTLHKAYDESKELREWIQMEPIRRKWFETALTLEGLPRNASTHAAGVVLAPHPLVNTVPLQDGEDGLYLTQWPMGDVEESGLLKMDFLGLRNLTLLNRIRAMIRYEKGIYLNFEQIPLDDELTYSIFRNGDTTGVFQFESPGMRDTLRLIQPSRFEDIFAINALYRPGPMENIPSYQRRKNGQEPIRYMHPSLEPILSETYGIIVYQEQIMQIVVQVAGYTMGEADLLRRAISKKNRDVLNDERLKFTERAIANGIPKQSAIDIYELIVKFADYGFPKSHAVAYSLISYRLAYLKANEPAYFYAAYLTSLAGNHEKIIEVMREATARGIEFLAPSINESKFNFTVEKGAVRIGLRTIQGITANFYEQVKKARETSPKWKTMFDCAAALGGENFTEKTATQLIKAGAFDEFGQSRGVLLASVDAAISHALFIGPNEDDLLSSVMQSIANPKYTPSSEMPRMKMLEYEREVLGFYLSEHPAVEVKKMLNESFTDVIAIDEKRERSDVTMIGLVTEIKRIRTKKGESMAFVKLQDETGVISCTFFPRQYASFSVHLKEMNILYVDGTVERRRGTPQVIVQNMKVAVEAV</sequence>
<keyword evidence="4" id="KW-0808">Transferase</keyword>
<evidence type="ECO:0000256" key="9">
    <source>
        <dbReference type="ARBA" id="ARBA00049244"/>
    </source>
</evidence>
<gene>
    <name evidence="15" type="ORF">BI350_06530</name>
</gene>
<dbReference type="Gene3D" id="1.10.10.1600">
    <property type="entry name" value="Bacterial DNA polymerase III alpha subunit, thumb domain"/>
    <property type="match status" value="1"/>
</dbReference>
<proteinExistence type="inferred from homology"/>
<dbReference type="PANTHER" id="PTHR32294:SF0">
    <property type="entry name" value="DNA POLYMERASE III SUBUNIT ALPHA"/>
    <property type="match status" value="1"/>
</dbReference>
<dbReference type="Gene3D" id="2.40.50.140">
    <property type="entry name" value="Nucleic acid-binding proteins"/>
    <property type="match status" value="1"/>
</dbReference>
<keyword evidence="6" id="KW-0235">DNA replication</keyword>
<dbReference type="RefSeq" id="WP_075527359.1">
    <property type="nucleotide sequence ID" value="NZ_CP017560.1"/>
</dbReference>
<feature type="domain" description="Bacterial DNA polymerase III alpha subunit NTPase" evidence="12">
    <location>
        <begin position="275"/>
        <end position="531"/>
    </location>
</feature>
<feature type="domain" description="DNA polymerase III alpha subunit finger" evidence="14">
    <location>
        <begin position="534"/>
        <end position="697"/>
    </location>
</feature>
<evidence type="ECO:0000313" key="16">
    <source>
        <dbReference type="Proteomes" id="UP000185746"/>
    </source>
</evidence>
<dbReference type="Pfam" id="PF14579">
    <property type="entry name" value="HHH_6"/>
    <property type="match status" value="1"/>
</dbReference>
<reference evidence="15 16" key="1">
    <citation type="submission" date="2016-09" db="EMBL/GenBank/DDBJ databases">
        <title>Complete genome sequence of the Lysinibacillus sphaericus LMG 22257, a specie of Bacillus with ureolytic activity that can effectively biodeposit calcium carbonate.</title>
        <authorList>
            <person name="Yan W."/>
        </authorList>
    </citation>
    <scope>NUCLEOTIDE SEQUENCE [LARGE SCALE GENOMIC DNA]</scope>
    <source>
        <strain evidence="15 16">LMG 22257</strain>
    </source>
</reference>
<dbReference type="Pfam" id="PF17657">
    <property type="entry name" value="DNA_pol3_finger"/>
    <property type="match status" value="1"/>
</dbReference>
<evidence type="ECO:0000259" key="14">
    <source>
        <dbReference type="Pfam" id="PF17657"/>
    </source>
</evidence>
<name>A0A1D8JEU6_9BACL</name>
<dbReference type="InterPro" id="IPR004013">
    <property type="entry name" value="PHP_dom"/>
</dbReference>
<evidence type="ECO:0000259" key="12">
    <source>
        <dbReference type="Pfam" id="PF07733"/>
    </source>
</evidence>
<dbReference type="KEGG" id="surl:BI350_06530"/>
<dbReference type="NCBIfam" id="NF004226">
    <property type="entry name" value="PRK05673.1"/>
    <property type="match status" value="1"/>
</dbReference>
<comment type="subcellular location">
    <subcellularLocation>
        <location evidence="1">Cytoplasm</location>
    </subcellularLocation>
</comment>
<feature type="domain" description="PHP" evidence="11">
    <location>
        <begin position="15"/>
        <end position="130"/>
    </location>
</feature>
<dbReference type="EMBL" id="CP017560">
    <property type="protein sequence ID" value="AOV07229.1"/>
    <property type="molecule type" value="Genomic_DNA"/>
</dbReference>
<evidence type="ECO:0000256" key="4">
    <source>
        <dbReference type="ARBA" id="ARBA00022679"/>
    </source>
</evidence>
<evidence type="ECO:0000256" key="7">
    <source>
        <dbReference type="ARBA" id="ARBA00022932"/>
    </source>
</evidence>
<evidence type="ECO:0000256" key="8">
    <source>
        <dbReference type="ARBA" id="ARBA00025611"/>
    </source>
</evidence>
<evidence type="ECO:0000256" key="3">
    <source>
        <dbReference type="ARBA" id="ARBA00012417"/>
    </source>
</evidence>
<comment type="function">
    <text evidence="8">DNA polymerase III is a complex, multichain enzyme responsible for most of the replicative synthesis in bacteria. This DNA polymerase also exhibits 3' to 5' exonuclease activity. The alpha chain is the DNA polymerase.</text>
</comment>
<dbReference type="GO" id="GO:0005737">
    <property type="term" value="C:cytoplasm"/>
    <property type="evidence" value="ECO:0007669"/>
    <property type="project" value="UniProtKB-SubCell"/>
</dbReference>
<dbReference type="SUPFAM" id="SSF50249">
    <property type="entry name" value="Nucleic acid-binding proteins"/>
    <property type="match status" value="1"/>
</dbReference>
<dbReference type="GO" id="GO:0003887">
    <property type="term" value="F:DNA-directed DNA polymerase activity"/>
    <property type="evidence" value="ECO:0007669"/>
    <property type="project" value="UniProtKB-KW"/>
</dbReference>
<evidence type="ECO:0000256" key="1">
    <source>
        <dbReference type="ARBA" id="ARBA00004496"/>
    </source>
</evidence>
<dbReference type="GO" id="GO:0008408">
    <property type="term" value="F:3'-5' exonuclease activity"/>
    <property type="evidence" value="ECO:0007669"/>
    <property type="project" value="InterPro"/>
</dbReference>
<feature type="domain" description="OB" evidence="10">
    <location>
        <begin position="947"/>
        <end position="1023"/>
    </location>
</feature>
<evidence type="ECO:0000259" key="10">
    <source>
        <dbReference type="Pfam" id="PF01336"/>
    </source>
</evidence>
<evidence type="ECO:0000256" key="6">
    <source>
        <dbReference type="ARBA" id="ARBA00022705"/>
    </source>
</evidence>
<evidence type="ECO:0000259" key="11">
    <source>
        <dbReference type="Pfam" id="PF02811"/>
    </source>
</evidence>
<dbReference type="CDD" id="cd04485">
    <property type="entry name" value="DnaE_OBF"/>
    <property type="match status" value="1"/>
</dbReference>
<dbReference type="InterPro" id="IPR011708">
    <property type="entry name" value="DNA_pol3_alpha_NTPase_dom"/>
</dbReference>
<organism evidence="15 16">
    <name type="scientific">Sporosarcina ureilytica</name>
    <dbReference type="NCBI Taxonomy" id="298596"/>
    <lineage>
        <taxon>Bacteria</taxon>
        <taxon>Bacillati</taxon>
        <taxon>Bacillota</taxon>
        <taxon>Bacilli</taxon>
        <taxon>Bacillales</taxon>
        <taxon>Caryophanaceae</taxon>
        <taxon>Sporosarcina</taxon>
    </lineage>
</organism>
<comment type="catalytic activity">
    <reaction evidence="9">
        <text>DNA(n) + a 2'-deoxyribonucleoside 5'-triphosphate = DNA(n+1) + diphosphate</text>
        <dbReference type="Rhea" id="RHEA:22508"/>
        <dbReference type="Rhea" id="RHEA-COMP:17339"/>
        <dbReference type="Rhea" id="RHEA-COMP:17340"/>
        <dbReference type="ChEBI" id="CHEBI:33019"/>
        <dbReference type="ChEBI" id="CHEBI:61560"/>
        <dbReference type="ChEBI" id="CHEBI:173112"/>
        <dbReference type="EC" id="2.7.7.7"/>
    </reaction>
</comment>
<dbReference type="InterPro" id="IPR040982">
    <property type="entry name" value="DNA_pol3_finger"/>
</dbReference>
<dbReference type="InterPro" id="IPR029460">
    <property type="entry name" value="DNAPol_HHH"/>
</dbReference>
<evidence type="ECO:0000256" key="5">
    <source>
        <dbReference type="ARBA" id="ARBA00022695"/>
    </source>
</evidence>
<dbReference type="InterPro" id="IPR041931">
    <property type="entry name" value="DNA_pol3_alpha_thumb_dom"/>
</dbReference>
<feature type="domain" description="DNA polymerase helix-hairpin-helix motif" evidence="13">
    <location>
        <begin position="770"/>
        <end position="857"/>
    </location>
</feature>
<dbReference type="InterPro" id="IPR004365">
    <property type="entry name" value="NA-bd_OB_tRNA"/>
</dbReference>
<dbReference type="Gene3D" id="3.20.20.140">
    <property type="entry name" value="Metal-dependent hydrolases"/>
    <property type="match status" value="1"/>
</dbReference>
<protein>
    <recommendedName>
        <fullName evidence="3">DNA-directed DNA polymerase</fullName>
        <ecNumber evidence="3">2.7.7.7</ecNumber>
    </recommendedName>
</protein>
<accession>A0A1D8JEU6</accession>
<dbReference type="Gene3D" id="1.10.150.870">
    <property type="match status" value="1"/>
</dbReference>
<dbReference type="InterPro" id="IPR012340">
    <property type="entry name" value="NA-bd_OB-fold"/>
</dbReference>
<dbReference type="Pfam" id="PF02811">
    <property type="entry name" value="PHP"/>
    <property type="match status" value="1"/>
</dbReference>
<evidence type="ECO:0000313" key="15">
    <source>
        <dbReference type="EMBL" id="AOV07229.1"/>
    </source>
</evidence>
<keyword evidence="16" id="KW-1185">Reference proteome</keyword>